<evidence type="ECO:0000313" key="3">
    <source>
        <dbReference type="Proteomes" id="UP000299102"/>
    </source>
</evidence>
<evidence type="ECO:0000313" key="2">
    <source>
        <dbReference type="EMBL" id="GBP32009.1"/>
    </source>
</evidence>
<name>A0A4C1V0K0_EUMVA</name>
<dbReference type="EMBL" id="BGZK01000254">
    <property type="protein sequence ID" value="GBP32009.1"/>
    <property type="molecule type" value="Genomic_DNA"/>
</dbReference>
<proteinExistence type="predicted"/>
<feature type="compositionally biased region" description="Polar residues" evidence="1">
    <location>
        <begin position="1"/>
        <end position="10"/>
    </location>
</feature>
<dbReference type="Proteomes" id="UP000299102">
    <property type="component" value="Unassembled WGS sequence"/>
</dbReference>
<keyword evidence="3" id="KW-1185">Reference proteome</keyword>
<accession>A0A4C1V0K0</accession>
<sequence length="67" mass="7732">MTSVVNSESHAQTEKQTQKFQSDTVRTLSAPFSVRRRRHADRRTFFSMALLITLLRCLFCSDKAPEV</sequence>
<gene>
    <name evidence="2" type="ORF">EVAR_21042_1</name>
</gene>
<dbReference type="AlphaFoldDB" id="A0A4C1V0K0"/>
<organism evidence="2 3">
    <name type="scientific">Eumeta variegata</name>
    <name type="common">Bagworm moth</name>
    <name type="synonym">Eumeta japonica</name>
    <dbReference type="NCBI Taxonomy" id="151549"/>
    <lineage>
        <taxon>Eukaryota</taxon>
        <taxon>Metazoa</taxon>
        <taxon>Ecdysozoa</taxon>
        <taxon>Arthropoda</taxon>
        <taxon>Hexapoda</taxon>
        <taxon>Insecta</taxon>
        <taxon>Pterygota</taxon>
        <taxon>Neoptera</taxon>
        <taxon>Endopterygota</taxon>
        <taxon>Lepidoptera</taxon>
        <taxon>Glossata</taxon>
        <taxon>Ditrysia</taxon>
        <taxon>Tineoidea</taxon>
        <taxon>Psychidae</taxon>
        <taxon>Oiketicinae</taxon>
        <taxon>Eumeta</taxon>
    </lineage>
</organism>
<feature type="region of interest" description="Disordered" evidence="1">
    <location>
        <begin position="1"/>
        <end position="22"/>
    </location>
</feature>
<evidence type="ECO:0000256" key="1">
    <source>
        <dbReference type="SAM" id="MobiDB-lite"/>
    </source>
</evidence>
<protein>
    <submittedName>
        <fullName evidence="2">Uncharacterized protein</fullName>
    </submittedName>
</protein>
<comment type="caution">
    <text evidence="2">The sequence shown here is derived from an EMBL/GenBank/DDBJ whole genome shotgun (WGS) entry which is preliminary data.</text>
</comment>
<reference evidence="2 3" key="1">
    <citation type="journal article" date="2019" name="Commun. Biol.">
        <title>The bagworm genome reveals a unique fibroin gene that provides high tensile strength.</title>
        <authorList>
            <person name="Kono N."/>
            <person name="Nakamura H."/>
            <person name="Ohtoshi R."/>
            <person name="Tomita M."/>
            <person name="Numata K."/>
            <person name="Arakawa K."/>
        </authorList>
    </citation>
    <scope>NUCLEOTIDE SEQUENCE [LARGE SCALE GENOMIC DNA]</scope>
</reference>